<reference evidence="2 3" key="1">
    <citation type="submission" date="2023-03" db="EMBL/GenBank/DDBJ databases">
        <title>Bacillus Genome Sequencing.</title>
        <authorList>
            <person name="Dunlap C."/>
        </authorList>
    </citation>
    <scope>NUCLEOTIDE SEQUENCE [LARGE SCALE GENOMIC DNA]</scope>
    <source>
        <strain evidence="2 3">BD-525</strain>
    </source>
</reference>
<evidence type="ECO:0000259" key="1">
    <source>
        <dbReference type="PROSITE" id="PS51186"/>
    </source>
</evidence>
<dbReference type="Pfam" id="PF13508">
    <property type="entry name" value="Acetyltransf_7"/>
    <property type="match status" value="1"/>
</dbReference>
<dbReference type="Gene3D" id="3.40.630.30">
    <property type="match status" value="1"/>
</dbReference>
<organism evidence="2 3">
    <name type="scientific">Paenibacillus dokdonensis</name>
    <dbReference type="NCBI Taxonomy" id="2567944"/>
    <lineage>
        <taxon>Bacteria</taxon>
        <taxon>Bacillati</taxon>
        <taxon>Bacillota</taxon>
        <taxon>Bacilli</taxon>
        <taxon>Bacillales</taxon>
        <taxon>Paenibacillaceae</taxon>
        <taxon>Paenibacillus</taxon>
    </lineage>
</organism>
<dbReference type="InterPro" id="IPR016181">
    <property type="entry name" value="Acyl_CoA_acyltransferase"/>
</dbReference>
<dbReference type="EMBL" id="JARLKZ010000005">
    <property type="protein sequence ID" value="MEC0240290.1"/>
    <property type="molecule type" value="Genomic_DNA"/>
</dbReference>
<comment type="caution">
    <text evidence="2">The sequence shown here is derived from an EMBL/GenBank/DDBJ whole genome shotgun (WGS) entry which is preliminary data.</text>
</comment>
<proteinExistence type="predicted"/>
<protein>
    <submittedName>
        <fullName evidence="2">GNAT family N-acetyltransferase</fullName>
    </submittedName>
</protein>
<sequence>MEFKLFETNDLLRCTNTFINVFNQEPWNDEWSTEIAFQYLLDYTNTPGFIGIVAEDGEEIIGFIFGVRKRWWSGDEFFINEMCVSVEKQKTGVGSKLMKFLENNLEMDGVENINLLTDRGIPAEIFYKKNGFTEIDRIMFLNKNIHSTHPTS</sequence>
<dbReference type="Proteomes" id="UP001344632">
    <property type="component" value="Unassembled WGS sequence"/>
</dbReference>
<name>A0ABU6GKM1_9BACL</name>
<dbReference type="PROSITE" id="PS51186">
    <property type="entry name" value="GNAT"/>
    <property type="match status" value="1"/>
</dbReference>
<evidence type="ECO:0000313" key="3">
    <source>
        <dbReference type="Proteomes" id="UP001344632"/>
    </source>
</evidence>
<dbReference type="CDD" id="cd04301">
    <property type="entry name" value="NAT_SF"/>
    <property type="match status" value="1"/>
</dbReference>
<dbReference type="RefSeq" id="WP_326087799.1">
    <property type="nucleotide sequence ID" value="NZ_JARLKZ010000005.1"/>
</dbReference>
<feature type="domain" description="N-acetyltransferase" evidence="1">
    <location>
        <begin position="1"/>
        <end position="152"/>
    </location>
</feature>
<dbReference type="SUPFAM" id="SSF55729">
    <property type="entry name" value="Acyl-CoA N-acyltransferases (Nat)"/>
    <property type="match status" value="1"/>
</dbReference>
<evidence type="ECO:0000313" key="2">
    <source>
        <dbReference type="EMBL" id="MEC0240290.1"/>
    </source>
</evidence>
<keyword evidence="3" id="KW-1185">Reference proteome</keyword>
<gene>
    <name evidence="2" type="ORF">P4H66_10560</name>
</gene>
<dbReference type="InterPro" id="IPR000182">
    <property type="entry name" value="GNAT_dom"/>
</dbReference>
<accession>A0ABU6GKM1</accession>